<feature type="compositionally biased region" description="Basic and acidic residues" evidence="1">
    <location>
        <begin position="1"/>
        <end position="20"/>
    </location>
</feature>
<evidence type="ECO:0000313" key="3">
    <source>
        <dbReference type="Proteomes" id="UP000180215"/>
    </source>
</evidence>
<evidence type="ECO:0000313" key="2">
    <source>
        <dbReference type="EMBL" id="OHV17128.1"/>
    </source>
</evidence>
<feature type="region of interest" description="Disordered" evidence="1">
    <location>
        <begin position="1"/>
        <end position="73"/>
    </location>
</feature>
<name>A0A1S1P2D8_METEX</name>
<feature type="compositionally biased region" description="Basic and acidic residues" evidence="1">
    <location>
        <begin position="51"/>
        <end position="65"/>
    </location>
</feature>
<accession>A0A1S1P2D8</accession>
<reference evidence="2 3" key="1">
    <citation type="submission" date="2016-10" db="EMBL/GenBank/DDBJ databases">
        <title>Draft genome sequence of Methylobacterium extorquens CP3, a seed endophyte of Crotalaria pumila with plant growth-promoting and metal tolerance properties.</title>
        <authorList>
            <person name="Sanchez-Lopez A.S."/>
            <person name="Van Hamme J.D."/>
            <person name="Thijs S."/>
            <person name="Mcammond B.M."/>
            <person name="Stevens V."/>
            <person name="Gonzalez-Chavez M.D.C."/>
            <person name="Vangronsveld J."/>
        </authorList>
    </citation>
    <scope>NUCLEOTIDE SEQUENCE [LARGE SCALE GENOMIC DNA]</scope>
    <source>
        <strain evidence="2 3">CP3</strain>
    </source>
</reference>
<proteinExistence type="predicted"/>
<dbReference type="EMBL" id="MNAO01000059">
    <property type="protein sequence ID" value="OHV17128.1"/>
    <property type="molecule type" value="Genomic_DNA"/>
</dbReference>
<sequence>MSRKRKEDTRSDFEKLHAEFVADTAARNAAPKGPAPEPLPEQRPAGLAADLEMRRARREAAEREGAPAQEPSS</sequence>
<protein>
    <submittedName>
        <fullName evidence="2">Uncharacterized protein</fullName>
    </submittedName>
</protein>
<evidence type="ECO:0000256" key="1">
    <source>
        <dbReference type="SAM" id="MobiDB-lite"/>
    </source>
</evidence>
<comment type="caution">
    <text evidence="2">The sequence shown here is derived from an EMBL/GenBank/DDBJ whole genome shotgun (WGS) entry which is preliminary data.</text>
</comment>
<gene>
    <name evidence="2" type="ORF">BK022_07470</name>
</gene>
<dbReference type="AlphaFoldDB" id="A0A1S1P2D8"/>
<dbReference type="Proteomes" id="UP000180215">
    <property type="component" value="Unassembled WGS sequence"/>
</dbReference>
<organism evidence="2 3">
    <name type="scientific">Methylorubrum extorquens</name>
    <name type="common">Methylobacterium dichloromethanicum</name>
    <name type="synonym">Methylobacterium extorquens</name>
    <dbReference type="NCBI Taxonomy" id="408"/>
    <lineage>
        <taxon>Bacteria</taxon>
        <taxon>Pseudomonadati</taxon>
        <taxon>Pseudomonadota</taxon>
        <taxon>Alphaproteobacteria</taxon>
        <taxon>Hyphomicrobiales</taxon>
        <taxon>Methylobacteriaceae</taxon>
        <taxon>Methylorubrum</taxon>
    </lineage>
</organism>